<dbReference type="AlphaFoldDB" id="A0A563VXH7"/>
<dbReference type="EMBL" id="CAACVJ010000343">
    <property type="protein sequence ID" value="VEP16120.1"/>
    <property type="molecule type" value="Genomic_DNA"/>
</dbReference>
<dbReference type="InterPro" id="IPR000086">
    <property type="entry name" value="NUDIX_hydrolase_dom"/>
</dbReference>
<dbReference type="GO" id="GO:0016787">
    <property type="term" value="F:hydrolase activity"/>
    <property type="evidence" value="ECO:0007669"/>
    <property type="project" value="UniProtKB-KW"/>
</dbReference>
<dbReference type="PROSITE" id="PS00893">
    <property type="entry name" value="NUDIX_BOX"/>
    <property type="match status" value="1"/>
</dbReference>
<dbReference type="Gene3D" id="3.90.79.10">
    <property type="entry name" value="Nucleoside Triphosphate Pyrophosphohydrolase"/>
    <property type="match status" value="1"/>
</dbReference>
<organism evidence="3 4">
    <name type="scientific">Hyella patelloides LEGE 07179</name>
    <dbReference type="NCBI Taxonomy" id="945734"/>
    <lineage>
        <taxon>Bacteria</taxon>
        <taxon>Bacillati</taxon>
        <taxon>Cyanobacteriota</taxon>
        <taxon>Cyanophyceae</taxon>
        <taxon>Pleurocapsales</taxon>
        <taxon>Hyellaceae</taxon>
        <taxon>Hyella</taxon>
    </lineage>
</organism>
<name>A0A563VXH7_9CYAN</name>
<dbReference type="InterPro" id="IPR020084">
    <property type="entry name" value="NUDIX_hydrolase_CS"/>
</dbReference>
<dbReference type="OrthoDB" id="161692at2"/>
<feature type="domain" description="Nudix hydrolase" evidence="2">
    <location>
        <begin position="4"/>
        <end position="131"/>
    </location>
</feature>
<evidence type="ECO:0000313" key="3">
    <source>
        <dbReference type="EMBL" id="VEP16120.1"/>
    </source>
</evidence>
<evidence type="ECO:0000256" key="1">
    <source>
        <dbReference type="ARBA" id="ARBA00022801"/>
    </source>
</evidence>
<accession>A0A563VXH7</accession>
<reference evidence="3 4" key="1">
    <citation type="submission" date="2019-01" db="EMBL/GenBank/DDBJ databases">
        <authorList>
            <person name="Brito A."/>
        </authorList>
    </citation>
    <scope>NUCLEOTIDE SEQUENCE [LARGE SCALE GENOMIC DNA]</scope>
    <source>
        <strain evidence="3">1</strain>
    </source>
</reference>
<dbReference type="Proteomes" id="UP000320055">
    <property type="component" value="Unassembled WGS sequence"/>
</dbReference>
<dbReference type="Pfam" id="PF00293">
    <property type="entry name" value="NUDIX"/>
    <property type="match status" value="1"/>
</dbReference>
<evidence type="ECO:0000259" key="2">
    <source>
        <dbReference type="PROSITE" id="PS51462"/>
    </source>
</evidence>
<dbReference type="PROSITE" id="PS51462">
    <property type="entry name" value="NUDIX"/>
    <property type="match status" value="1"/>
</dbReference>
<protein>
    <submittedName>
        <fullName evidence="3">ADP-ribose pyrophosphatase</fullName>
    </submittedName>
</protein>
<dbReference type="SUPFAM" id="SSF55811">
    <property type="entry name" value="Nudix"/>
    <property type="match status" value="1"/>
</dbReference>
<evidence type="ECO:0000313" key="4">
    <source>
        <dbReference type="Proteomes" id="UP000320055"/>
    </source>
</evidence>
<dbReference type="CDD" id="cd18882">
    <property type="entry name" value="NUDIX_Hydrolase"/>
    <property type="match status" value="1"/>
</dbReference>
<gene>
    <name evidence="3" type="ORF">H1P_4070003</name>
</gene>
<dbReference type="InterPro" id="IPR015797">
    <property type="entry name" value="NUDIX_hydrolase-like_dom_sf"/>
</dbReference>
<proteinExistence type="predicted"/>
<keyword evidence="1" id="KW-0378">Hydrolase</keyword>
<dbReference type="RefSeq" id="WP_144874970.1">
    <property type="nucleotide sequence ID" value="NZ_LR214143.1"/>
</dbReference>
<sequence>MKLIPIPVAMAVLYHNQHFLMQLRDDKEGILYPGQWGLFGGHLELEEAPEAGLIREVKEEINYLVTEPTLFRCYNDTKVTRHIFFAPLTVSVDSLELNEGWDLDLVPLNSIQLGRHYSHQAKEERYLGAIHRRILLDFAVFAHNNLLSF</sequence>
<keyword evidence="4" id="KW-1185">Reference proteome</keyword>